<proteinExistence type="predicted"/>
<accession>A0A1B6KTW8</accession>
<dbReference type="EMBL" id="GEBQ01025283">
    <property type="protein sequence ID" value="JAT14694.1"/>
    <property type="molecule type" value="Transcribed_RNA"/>
</dbReference>
<reference evidence="2" key="1">
    <citation type="submission" date="2015-11" db="EMBL/GenBank/DDBJ databases">
        <title>De novo transcriptome assembly of four potential Pierce s Disease insect vectors from Arizona vineyards.</title>
        <authorList>
            <person name="Tassone E.E."/>
        </authorList>
    </citation>
    <scope>NUCLEOTIDE SEQUENCE</scope>
</reference>
<evidence type="ECO:0008006" key="3">
    <source>
        <dbReference type="Google" id="ProtNLM"/>
    </source>
</evidence>
<name>A0A1B6KTW8_9HEMI</name>
<organism evidence="2">
    <name type="scientific">Graphocephala atropunctata</name>
    <dbReference type="NCBI Taxonomy" id="36148"/>
    <lineage>
        <taxon>Eukaryota</taxon>
        <taxon>Metazoa</taxon>
        <taxon>Ecdysozoa</taxon>
        <taxon>Arthropoda</taxon>
        <taxon>Hexapoda</taxon>
        <taxon>Insecta</taxon>
        <taxon>Pterygota</taxon>
        <taxon>Neoptera</taxon>
        <taxon>Paraneoptera</taxon>
        <taxon>Hemiptera</taxon>
        <taxon>Auchenorrhyncha</taxon>
        <taxon>Membracoidea</taxon>
        <taxon>Cicadellidae</taxon>
        <taxon>Cicadellinae</taxon>
        <taxon>Cicadellini</taxon>
        <taxon>Graphocephala</taxon>
    </lineage>
</organism>
<dbReference type="AlphaFoldDB" id="A0A1B6KTW8"/>
<sequence>KLKKAESDHTDKVFMLLNKLKKQEKMASTSTLPLQDTNNVSVEDENNILHQRIEELEKQLGKRKGGRSKSTKSDNWNAVLTPKTTKRFFEESDEDVENLDDSVNDPDWRNTPIYRRLQSLKSEAKAMPVKRNIDGQPACGCRTNCGSKLCPCRKLDLHCSGNCKCNDEACKNKVTNSTANVSNSDKDASPNSSSDSDITFKKPRLMSDYKTETSRL</sequence>
<feature type="compositionally biased region" description="Basic and acidic residues" evidence="1">
    <location>
        <begin position="205"/>
        <end position="216"/>
    </location>
</feature>
<evidence type="ECO:0000313" key="2">
    <source>
        <dbReference type="EMBL" id="JAT14694.1"/>
    </source>
</evidence>
<evidence type="ECO:0000256" key="1">
    <source>
        <dbReference type="SAM" id="MobiDB-lite"/>
    </source>
</evidence>
<gene>
    <name evidence="2" type="ORF">g.33428</name>
</gene>
<feature type="region of interest" description="Disordered" evidence="1">
    <location>
        <begin position="177"/>
        <end position="216"/>
    </location>
</feature>
<feature type="non-terminal residue" evidence="2">
    <location>
        <position position="1"/>
    </location>
</feature>
<protein>
    <recommendedName>
        <fullName evidence="3">Tesmin/TSO1-like CXC domain-containing protein</fullName>
    </recommendedName>
</protein>
<feature type="compositionally biased region" description="Polar residues" evidence="1">
    <location>
        <begin position="177"/>
        <end position="197"/>
    </location>
</feature>